<evidence type="ECO:0000313" key="1">
    <source>
        <dbReference type="EMBL" id="CAG6654673.1"/>
    </source>
</evidence>
<dbReference type="AlphaFoldDB" id="A0A8D8WC04"/>
<proteinExistence type="predicted"/>
<accession>A0A8D8WC04</accession>
<reference evidence="1" key="1">
    <citation type="submission" date="2021-05" db="EMBL/GenBank/DDBJ databases">
        <authorList>
            <person name="Alioto T."/>
            <person name="Alioto T."/>
            <person name="Gomez Garrido J."/>
        </authorList>
    </citation>
    <scope>NUCLEOTIDE SEQUENCE</scope>
</reference>
<organism evidence="1">
    <name type="scientific">Cacopsylla melanoneura</name>
    <dbReference type="NCBI Taxonomy" id="428564"/>
    <lineage>
        <taxon>Eukaryota</taxon>
        <taxon>Metazoa</taxon>
        <taxon>Ecdysozoa</taxon>
        <taxon>Arthropoda</taxon>
        <taxon>Hexapoda</taxon>
        <taxon>Insecta</taxon>
        <taxon>Pterygota</taxon>
        <taxon>Neoptera</taxon>
        <taxon>Paraneoptera</taxon>
        <taxon>Hemiptera</taxon>
        <taxon>Sternorrhyncha</taxon>
        <taxon>Psylloidea</taxon>
        <taxon>Psyllidae</taxon>
        <taxon>Psyllinae</taxon>
        <taxon>Cacopsylla</taxon>
    </lineage>
</organism>
<name>A0A8D8WC04_9HEMI</name>
<dbReference type="EMBL" id="HBUF01178650">
    <property type="protein sequence ID" value="CAG6654673.1"/>
    <property type="molecule type" value="Transcribed_RNA"/>
</dbReference>
<sequence length="99" mass="11551">MVEVKFHQLFYAYFFESPVNCPGGKRINLMTKRPLPCVIIMDARLSRHGIQLWEPRAGLGCYFEPTKEKGIGEEKWESGLKSFCCILRNRDFCTMLMKI</sequence>
<protein>
    <submittedName>
        <fullName evidence="1">Uncharacterized protein</fullName>
    </submittedName>
</protein>